<dbReference type="OrthoDB" id="126930at2759"/>
<dbReference type="EMBL" id="NBNE01006877">
    <property type="protein sequence ID" value="OWZ01408.1"/>
    <property type="molecule type" value="Genomic_DNA"/>
</dbReference>
<comment type="caution">
    <text evidence="1">The sequence shown here is derived from an EMBL/GenBank/DDBJ whole genome shotgun (WGS) entry which is preliminary data.</text>
</comment>
<evidence type="ECO:0000313" key="1">
    <source>
        <dbReference type="EMBL" id="OWZ01408.1"/>
    </source>
</evidence>
<organism evidence="1 2">
    <name type="scientific">Phytophthora megakarya</name>
    <dbReference type="NCBI Taxonomy" id="4795"/>
    <lineage>
        <taxon>Eukaryota</taxon>
        <taxon>Sar</taxon>
        <taxon>Stramenopiles</taxon>
        <taxon>Oomycota</taxon>
        <taxon>Peronosporomycetes</taxon>
        <taxon>Peronosporales</taxon>
        <taxon>Peronosporaceae</taxon>
        <taxon>Phytophthora</taxon>
    </lineage>
</organism>
<name>A0A225V940_9STRA</name>
<reference evidence="2" key="1">
    <citation type="submission" date="2017-03" db="EMBL/GenBank/DDBJ databases">
        <title>Phytopthora megakarya and P. palmivora, two closely related causual agents of cacao black pod achieved similar genome size and gene model numbers by different mechanisms.</title>
        <authorList>
            <person name="Ali S."/>
            <person name="Shao J."/>
            <person name="Larry D.J."/>
            <person name="Kronmiller B."/>
            <person name="Shen D."/>
            <person name="Strem M.D."/>
            <person name="Melnick R.L."/>
            <person name="Guiltinan M.J."/>
            <person name="Tyler B.M."/>
            <person name="Meinhardt L.W."/>
            <person name="Bailey B.A."/>
        </authorList>
    </citation>
    <scope>NUCLEOTIDE SEQUENCE [LARGE SCALE GENOMIC DNA]</scope>
    <source>
        <strain evidence="2">zdho120</strain>
    </source>
</reference>
<dbReference type="AlphaFoldDB" id="A0A225V940"/>
<dbReference type="STRING" id="4795.A0A225V940"/>
<dbReference type="Proteomes" id="UP000198211">
    <property type="component" value="Unassembled WGS sequence"/>
</dbReference>
<keyword evidence="2" id="KW-1185">Reference proteome</keyword>
<evidence type="ECO:0000313" key="2">
    <source>
        <dbReference type="Proteomes" id="UP000198211"/>
    </source>
</evidence>
<sequence>LPEENDANLHCPDDKFSCRSQSTATKNAAKTGHSPVLFDEALVHYTKTYMCTHSGSFKPRGSGRWTNHAVRSIGCKAKLNAVLSCTEDGEYSVHVSSHKRTHNHPVTADVFYTYAETRKVTSPTTLDTVKTMWKGGSKKKKLLRYLRDVSGKPSVIPLEAIPSRWSIVDEDTDDMDFKPSGGYVV</sequence>
<proteinExistence type="predicted"/>
<protein>
    <submittedName>
        <fullName evidence="1">Uncharacterized protein</fullName>
    </submittedName>
</protein>
<accession>A0A225V940</accession>
<feature type="non-terminal residue" evidence="1">
    <location>
        <position position="1"/>
    </location>
</feature>
<gene>
    <name evidence="1" type="ORF">PHMEG_00027211</name>
</gene>